<evidence type="ECO:0000313" key="2">
    <source>
        <dbReference type="EMBL" id="KAG3210708.1"/>
    </source>
</evidence>
<feature type="compositionally biased region" description="Polar residues" evidence="1">
    <location>
        <begin position="1"/>
        <end position="14"/>
    </location>
</feature>
<dbReference type="Proteomes" id="UP000760860">
    <property type="component" value="Unassembled WGS sequence"/>
</dbReference>
<accession>A0A8T1HFB5</accession>
<protein>
    <submittedName>
        <fullName evidence="2">Uncharacterized protein</fullName>
    </submittedName>
</protein>
<evidence type="ECO:0000313" key="3">
    <source>
        <dbReference type="Proteomes" id="UP000760860"/>
    </source>
</evidence>
<organism evidence="2 3">
    <name type="scientific">Phytophthora cactorum</name>
    <dbReference type="NCBI Taxonomy" id="29920"/>
    <lineage>
        <taxon>Eukaryota</taxon>
        <taxon>Sar</taxon>
        <taxon>Stramenopiles</taxon>
        <taxon>Oomycota</taxon>
        <taxon>Peronosporomycetes</taxon>
        <taxon>Peronosporales</taxon>
        <taxon>Peronosporaceae</taxon>
        <taxon>Phytophthora</taxon>
    </lineage>
</organism>
<reference evidence="2" key="1">
    <citation type="submission" date="2018-05" db="EMBL/GenBank/DDBJ databases">
        <title>Effector identification in a new, highly contiguous assembly of the strawberry crown rot pathogen Phytophthora cactorum.</title>
        <authorList>
            <person name="Armitage A.D."/>
            <person name="Nellist C.F."/>
            <person name="Bates H."/>
            <person name="Vickerstaff R.J."/>
            <person name="Harrison R.J."/>
        </authorList>
    </citation>
    <scope>NUCLEOTIDE SEQUENCE</scope>
    <source>
        <strain evidence="2">P421</strain>
    </source>
</reference>
<evidence type="ECO:0000256" key="1">
    <source>
        <dbReference type="SAM" id="MobiDB-lite"/>
    </source>
</evidence>
<dbReference type="EMBL" id="RCMV01001052">
    <property type="protein sequence ID" value="KAG3210708.1"/>
    <property type="molecule type" value="Genomic_DNA"/>
</dbReference>
<proteinExistence type="predicted"/>
<sequence>MNGWVTSWDTTTEVSAELPSPQALPASTPAAARRSKAGKRFKWSNEMVTELPRLRFANGDVKNRLGAA</sequence>
<comment type="caution">
    <text evidence="2">The sequence shown here is derived from an EMBL/GenBank/DDBJ whole genome shotgun (WGS) entry which is preliminary data.</text>
</comment>
<name>A0A8T1HFB5_9STRA</name>
<dbReference type="AlphaFoldDB" id="A0A8T1HFB5"/>
<feature type="region of interest" description="Disordered" evidence="1">
    <location>
        <begin position="1"/>
        <end position="38"/>
    </location>
</feature>
<gene>
    <name evidence="2" type="ORF">PC129_g18297</name>
</gene>